<dbReference type="InterPro" id="IPR011006">
    <property type="entry name" value="CheY-like_superfamily"/>
</dbReference>
<dbReference type="InterPro" id="IPR013767">
    <property type="entry name" value="PAS_fold"/>
</dbReference>
<dbReference type="SMART" id="SM00091">
    <property type="entry name" value="PAS"/>
    <property type="match status" value="1"/>
</dbReference>
<dbReference type="Proteomes" id="UP000199031">
    <property type="component" value="Unassembled WGS sequence"/>
</dbReference>
<dbReference type="OrthoDB" id="9806995at2"/>
<dbReference type="InterPro" id="IPR005467">
    <property type="entry name" value="His_kinase_dom"/>
</dbReference>
<dbReference type="EMBL" id="FOXQ01000008">
    <property type="protein sequence ID" value="SFQ29064.1"/>
    <property type="molecule type" value="Genomic_DNA"/>
</dbReference>
<proteinExistence type="predicted"/>
<dbReference type="InterPro" id="IPR001789">
    <property type="entry name" value="Sig_transdc_resp-reg_receiver"/>
</dbReference>
<dbReference type="SMART" id="SM00387">
    <property type="entry name" value="HATPase_c"/>
    <property type="match status" value="1"/>
</dbReference>
<dbReference type="PROSITE" id="PS50109">
    <property type="entry name" value="HIS_KIN"/>
    <property type="match status" value="1"/>
</dbReference>
<dbReference type="SUPFAM" id="SSF52172">
    <property type="entry name" value="CheY-like"/>
    <property type="match status" value="1"/>
</dbReference>
<dbReference type="InterPro" id="IPR004358">
    <property type="entry name" value="Sig_transdc_His_kin-like_C"/>
</dbReference>
<evidence type="ECO:0000256" key="6">
    <source>
        <dbReference type="ARBA" id="ARBA00022777"/>
    </source>
</evidence>
<dbReference type="EC" id="2.7.13.3" evidence="2"/>
<dbReference type="CDD" id="cd00156">
    <property type="entry name" value="REC"/>
    <property type="match status" value="1"/>
</dbReference>
<reference evidence="12 13" key="1">
    <citation type="submission" date="2016-10" db="EMBL/GenBank/DDBJ databases">
        <authorList>
            <person name="de Groot N.N."/>
        </authorList>
    </citation>
    <scope>NUCLEOTIDE SEQUENCE [LARGE SCALE GENOMIC DNA]</scope>
    <source>
        <strain evidence="12 13">DSM 28286</strain>
    </source>
</reference>
<name>A0A1I5XB02_9BACT</name>
<keyword evidence="3 9" id="KW-0597">Phosphoprotein</keyword>
<dbReference type="Pfam" id="PF00072">
    <property type="entry name" value="Response_reg"/>
    <property type="match status" value="1"/>
</dbReference>
<keyword evidence="5" id="KW-0547">Nucleotide-binding</keyword>
<dbReference type="Gene3D" id="1.10.287.130">
    <property type="match status" value="1"/>
</dbReference>
<dbReference type="GO" id="GO:0000155">
    <property type="term" value="F:phosphorelay sensor kinase activity"/>
    <property type="evidence" value="ECO:0007669"/>
    <property type="project" value="InterPro"/>
</dbReference>
<evidence type="ECO:0000256" key="3">
    <source>
        <dbReference type="ARBA" id="ARBA00022553"/>
    </source>
</evidence>
<gene>
    <name evidence="12" type="ORF">SAMN05444277_10856</name>
</gene>
<dbReference type="SMART" id="SM00448">
    <property type="entry name" value="REC"/>
    <property type="match status" value="1"/>
</dbReference>
<evidence type="ECO:0000256" key="9">
    <source>
        <dbReference type="PROSITE-ProRule" id="PRU00169"/>
    </source>
</evidence>
<evidence type="ECO:0000313" key="13">
    <source>
        <dbReference type="Proteomes" id="UP000199031"/>
    </source>
</evidence>
<dbReference type="InterPro" id="IPR003661">
    <property type="entry name" value="HisK_dim/P_dom"/>
</dbReference>
<dbReference type="InterPro" id="IPR036890">
    <property type="entry name" value="HATPase_C_sf"/>
</dbReference>
<dbReference type="SMART" id="SM00388">
    <property type="entry name" value="HisKA"/>
    <property type="match status" value="1"/>
</dbReference>
<dbReference type="SUPFAM" id="SSF47384">
    <property type="entry name" value="Homodimeric domain of signal transducing histidine kinase"/>
    <property type="match status" value="1"/>
</dbReference>
<dbReference type="PANTHER" id="PTHR43065">
    <property type="entry name" value="SENSOR HISTIDINE KINASE"/>
    <property type="match status" value="1"/>
</dbReference>
<dbReference type="SUPFAM" id="SSF55874">
    <property type="entry name" value="ATPase domain of HSP90 chaperone/DNA topoisomerase II/histidine kinase"/>
    <property type="match status" value="1"/>
</dbReference>
<comment type="catalytic activity">
    <reaction evidence="1">
        <text>ATP + protein L-histidine = ADP + protein N-phospho-L-histidine.</text>
        <dbReference type="EC" id="2.7.13.3"/>
    </reaction>
</comment>
<keyword evidence="4" id="KW-0808">Transferase</keyword>
<dbReference type="Pfam" id="PF00989">
    <property type="entry name" value="PAS"/>
    <property type="match status" value="1"/>
</dbReference>
<sequence>MMTDNINVLIIDDDEDDYFITSDYLKNIPGKNFIIEWCYNYKNALDEIKREKHDVFLVDYRLGAKTGIDLIKEAVKLETDVPFIILTGKGDINIDEEAMSLGAFDYLVKGELSSEKLERSIRYSIDRARTLNELKAKEKKYRNIFDKSSDAIFVTDDKLCFTEINTAFSNILSCNEHALFKVKLTELFTDNHLSRKLTEELKHKGSIENRQAEIRYKKNKPVPCIISATKEKDAEGKAYYQGVIHDISFIKQAERANLRAEKLAATGRLVRTLAHEVRNPINNINLACEHLRSIDNSEENGLYLDIIYRNSGRINELIKELLNSSRPAEMQLTDCVLQSVIDEIINAAKDRISLKNIALQVDYPSELINVNADFDKITIALLNILINAVEAIEHDKGRISIRVKNDKANSFIEITDNGSGISEDSLHRLFEPYYTSKRNGIGLGLASTLNIIQAHNGSVEVISEPGRSTTFAVTLPVKNKPL</sequence>
<dbReference type="GO" id="GO:0005524">
    <property type="term" value="F:ATP binding"/>
    <property type="evidence" value="ECO:0007669"/>
    <property type="project" value="UniProtKB-KW"/>
</dbReference>
<feature type="domain" description="Histidine kinase" evidence="10">
    <location>
        <begin position="272"/>
        <end position="479"/>
    </location>
</feature>
<keyword evidence="6 12" id="KW-0418">Kinase</keyword>
<dbReference type="InterPro" id="IPR036097">
    <property type="entry name" value="HisK_dim/P_sf"/>
</dbReference>
<feature type="modified residue" description="4-aspartylphosphate" evidence="9">
    <location>
        <position position="59"/>
    </location>
</feature>
<accession>A0A1I5XB02</accession>
<dbReference type="PRINTS" id="PR00344">
    <property type="entry name" value="BCTRLSENSOR"/>
</dbReference>
<evidence type="ECO:0000256" key="4">
    <source>
        <dbReference type="ARBA" id="ARBA00022679"/>
    </source>
</evidence>
<dbReference type="STRING" id="1465490.SAMN05444277_10856"/>
<dbReference type="RefSeq" id="WP_090659338.1">
    <property type="nucleotide sequence ID" value="NZ_FOXQ01000008.1"/>
</dbReference>
<dbReference type="AlphaFoldDB" id="A0A1I5XB02"/>
<dbReference type="InterPro" id="IPR003594">
    <property type="entry name" value="HATPase_dom"/>
</dbReference>
<dbReference type="Gene3D" id="3.30.565.10">
    <property type="entry name" value="Histidine kinase-like ATPase, C-terminal domain"/>
    <property type="match status" value="1"/>
</dbReference>
<evidence type="ECO:0000259" key="10">
    <source>
        <dbReference type="PROSITE" id="PS50109"/>
    </source>
</evidence>
<dbReference type="Gene3D" id="3.30.450.20">
    <property type="entry name" value="PAS domain"/>
    <property type="match status" value="1"/>
</dbReference>
<evidence type="ECO:0000256" key="8">
    <source>
        <dbReference type="ARBA" id="ARBA00023012"/>
    </source>
</evidence>
<evidence type="ECO:0000256" key="1">
    <source>
        <dbReference type="ARBA" id="ARBA00000085"/>
    </source>
</evidence>
<protein>
    <recommendedName>
        <fullName evidence="2">histidine kinase</fullName>
        <ecNumber evidence="2">2.7.13.3</ecNumber>
    </recommendedName>
</protein>
<keyword evidence="7" id="KW-0067">ATP-binding</keyword>
<dbReference type="Gene3D" id="3.40.50.2300">
    <property type="match status" value="1"/>
</dbReference>
<dbReference type="InterPro" id="IPR035965">
    <property type="entry name" value="PAS-like_dom_sf"/>
</dbReference>
<evidence type="ECO:0000256" key="2">
    <source>
        <dbReference type="ARBA" id="ARBA00012438"/>
    </source>
</evidence>
<dbReference type="PANTHER" id="PTHR43065:SF10">
    <property type="entry name" value="PEROXIDE STRESS-ACTIVATED HISTIDINE KINASE MAK3"/>
    <property type="match status" value="1"/>
</dbReference>
<dbReference type="GO" id="GO:0006355">
    <property type="term" value="P:regulation of DNA-templated transcription"/>
    <property type="evidence" value="ECO:0007669"/>
    <property type="project" value="InterPro"/>
</dbReference>
<keyword evidence="8" id="KW-0902">Two-component regulatory system</keyword>
<evidence type="ECO:0000256" key="7">
    <source>
        <dbReference type="ARBA" id="ARBA00022840"/>
    </source>
</evidence>
<dbReference type="PROSITE" id="PS50110">
    <property type="entry name" value="RESPONSE_REGULATORY"/>
    <property type="match status" value="1"/>
</dbReference>
<dbReference type="SUPFAM" id="SSF55785">
    <property type="entry name" value="PYP-like sensor domain (PAS domain)"/>
    <property type="match status" value="1"/>
</dbReference>
<dbReference type="CDD" id="cd00082">
    <property type="entry name" value="HisKA"/>
    <property type="match status" value="1"/>
</dbReference>
<organism evidence="12 13">
    <name type="scientific">Parafilimonas terrae</name>
    <dbReference type="NCBI Taxonomy" id="1465490"/>
    <lineage>
        <taxon>Bacteria</taxon>
        <taxon>Pseudomonadati</taxon>
        <taxon>Bacteroidota</taxon>
        <taxon>Chitinophagia</taxon>
        <taxon>Chitinophagales</taxon>
        <taxon>Chitinophagaceae</taxon>
        <taxon>Parafilimonas</taxon>
    </lineage>
</organism>
<evidence type="ECO:0000256" key="5">
    <source>
        <dbReference type="ARBA" id="ARBA00022741"/>
    </source>
</evidence>
<dbReference type="CDD" id="cd00130">
    <property type="entry name" value="PAS"/>
    <property type="match status" value="1"/>
</dbReference>
<dbReference type="NCBIfam" id="TIGR00229">
    <property type="entry name" value="sensory_box"/>
    <property type="match status" value="1"/>
</dbReference>
<dbReference type="Pfam" id="PF02518">
    <property type="entry name" value="HATPase_c"/>
    <property type="match status" value="1"/>
</dbReference>
<dbReference type="Pfam" id="PF00512">
    <property type="entry name" value="HisKA"/>
    <property type="match status" value="1"/>
</dbReference>
<evidence type="ECO:0000313" key="12">
    <source>
        <dbReference type="EMBL" id="SFQ29064.1"/>
    </source>
</evidence>
<evidence type="ECO:0000259" key="11">
    <source>
        <dbReference type="PROSITE" id="PS50110"/>
    </source>
</evidence>
<keyword evidence="13" id="KW-1185">Reference proteome</keyword>
<dbReference type="InterPro" id="IPR000014">
    <property type="entry name" value="PAS"/>
</dbReference>
<feature type="domain" description="Response regulatory" evidence="11">
    <location>
        <begin position="7"/>
        <end position="124"/>
    </location>
</feature>